<keyword evidence="2" id="KW-1003">Cell membrane</keyword>
<sequence>MFIILGVLGGLSLFLYGVTRLSISLKKLAGKRMKRILERFTSNIVMAVLLGILVTVALDSSSVTIILVIALVNAQVMALQRALAVILGANIGTTVSSQIIAFQVEVYASLLLVVGFVIYFAGNHKKTTKYLGLVLFAFGLIFFGLGMMSHAVEPLKEHHGFTSWIRYLESPPKGVLVGALITAIIQSSSATMGIVITMASQKLISLGIGITVMLGAEVGTCADTLLASIGRSREAIKAGIFHFGFNVVCVLIGLLFTDTIANVAATISPSNVARQIANAHMIFNIGGVLLFVAFIPKIDWLLDKVVPQANKKVIMAEN</sequence>
<evidence type="ECO:0000313" key="8">
    <source>
        <dbReference type="Proteomes" id="UP000772618"/>
    </source>
</evidence>
<comment type="subcellular location">
    <subcellularLocation>
        <location evidence="1">Cell membrane</location>
        <topology evidence="1">Multi-pass membrane protein</topology>
    </subcellularLocation>
</comment>
<proteinExistence type="predicted"/>
<feature type="transmembrane region" description="Helical" evidence="6">
    <location>
        <begin position="276"/>
        <end position="295"/>
    </location>
</feature>
<dbReference type="InterPro" id="IPR003841">
    <property type="entry name" value="Na/Pi_transpt"/>
</dbReference>
<feature type="transmembrane region" description="Helical" evidence="6">
    <location>
        <begin position="106"/>
        <end position="123"/>
    </location>
</feature>
<keyword evidence="5 6" id="KW-0472">Membrane</keyword>
<feature type="transmembrane region" description="Helical" evidence="6">
    <location>
        <begin position="44"/>
        <end position="70"/>
    </location>
</feature>
<feature type="transmembrane region" description="Helical" evidence="6">
    <location>
        <begin position="235"/>
        <end position="256"/>
    </location>
</feature>
<evidence type="ECO:0000256" key="6">
    <source>
        <dbReference type="SAM" id="Phobius"/>
    </source>
</evidence>
<evidence type="ECO:0000256" key="3">
    <source>
        <dbReference type="ARBA" id="ARBA00022692"/>
    </source>
</evidence>
<dbReference type="PANTHER" id="PTHR10010:SF46">
    <property type="entry name" value="SODIUM-DEPENDENT PHOSPHATE TRANSPORT PROTEIN 2B"/>
    <property type="match status" value="1"/>
</dbReference>
<feature type="transmembrane region" description="Helical" evidence="6">
    <location>
        <begin position="203"/>
        <end position="229"/>
    </location>
</feature>
<feature type="transmembrane region" description="Helical" evidence="6">
    <location>
        <begin position="172"/>
        <end position="196"/>
    </location>
</feature>
<dbReference type="Proteomes" id="UP000772618">
    <property type="component" value="Unassembled WGS sequence"/>
</dbReference>
<organism evidence="7 8">
    <name type="scientific">Chryseosolibacter indicus</name>
    <dbReference type="NCBI Taxonomy" id="2782351"/>
    <lineage>
        <taxon>Bacteria</taxon>
        <taxon>Pseudomonadati</taxon>
        <taxon>Bacteroidota</taxon>
        <taxon>Cytophagia</taxon>
        <taxon>Cytophagales</taxon>
        <taxon>Chryseotaleaceae</taxon>
        <taxon>Chryseosolibacter</taxon>
    </lineage>
</organism>
<dbReference type="PANTHER" id="PTHR10010">
    <property type="entry name" value="SOLUTE CARRIER FAMILY 34 SODIUM PHOSPHATE , MEMBER 2-RELATED"/>
    <property type="match status" value="1"/>
</dbReference>
<evidence type="ECO:0000256" key="5">
    <source>
        <dbReference type="ARBA" id="ARBA00023136"/>
    </source>
</evidence>
<keyword evidence="4 6" id="KW-1133">Transmembrane helix</keyword>
<reference evidence="7 8" key="1">
    <citation type="submission" date="2021-05" db="EMBL/GenBank/DDBJ databases">
        <title>A Polyphasic approach of four new species of the genus Ohtaekwangia: Ohtaekwangia histidinii sp. nov., Ohtaekwangia cretensis sp. nov., Ohtaekwangia indiensis sp. nov., Ohtaekwangia reichenbachii sp. nov. from diverse environment.</title>
        <authorList>
            <person name="Octaviana S."/>
        </authorList>
    </citation>
    <scope>NUCLEOTIDE SEQUENCE [LARGE SCALE GENOMIC DNA]</scope>
    <source>
        <strain evidence="7 8">PWU20</strain>
    </source>
</reference>
<evidence type="ECO:0000313" key="7">
    <source>
        <dbReference type="EMBL" id="MBT1705583.1"/>
    </source>
</evidence>
<comment type="caution">
    <text evidence="7">The sequence shown here is derived from an EMBL/GenBank/DDBJ whole genome shotgun (WGS) entry which is preliminary data.</text>
</comment>
<feature type="transmembrane region" description="Helical" evidence="6">
    <location>
        <begin position="130"/>
        <end position="152"/>
    </location>
</feature>
<name>A0ABS5VVW6_9BACT</name>
<dbReference type="EMBL" id="JAHESD010000060">
    <property type="protein sequence ID" value="MBT1705583.1"/>
    <property type="molecule type" value="Genomic_DNA"/>
</dbReference>
<keyword evidence="8" id="KW-1185">Reference proteome</keyword>
<dbReference type="Pfam" id="PF02690">
    <property type="entry name" value="Na_Pi_cotrans"/>
    <property type="match status" value="2"/>
</dbReference>
<evidence type="ECO:0000256" key="4">
    <source>
        <dbReference type="ARBA" id="ARBA00022989"/>
    </source>
</evidence>
<protein>
    <submittedName>
        <fullName evidence="7">Na/Pi symporter</fullName>
    </submittedName>
</protein>
<feature type="transmembrane region" description="Helical" evidence="6">
    <location>
        <begin position="82"/>
        <end position="100"/>
    </location>
</feature>
<evidence type="ECO:0000256" key="2">
    <source>
        <dbReference type="ARBA" id="ARBA00022475"/>
    </source>
</evidence>
<accession>A0ABS5VVW6</accession>
<gene>
    <name evidence="7" type="ORF">KK060_19995</name>
</gene>
<keyword evidence="3 6" id="KW-0812">Transmembrane</keyword>
<evidence type="ECO:0000256" key="1">
    <source>
        <dbReference type="ARBA" id="ARBA00004651"/>
    </source>
</evidence>
<dbReference type="NCBIfam" id="NF037997">
    <property type="entry name" value="Na_Pi_symport"/>
    <property type="match status" value="1"/>
</dbReference>